<name>A0AAD5NWK5_ACENE</name>
<reference evidence="2" key="2">
    <citation type="submission" date="2023-02" db="EMBL/GenBank/DDBJ databases">
        <authorList>
            <person name="Swenson N.G."/>
            <person name="Wegrzyn J.L."/>
            <person name="Mcevoy S.L."/>
        </authorList>
    </citation>
    <scope>NUCLEOTIDE SEQUENCE</scope>
    <source>
        <strain evidence="2">91603</strain>
        <tissue evidence="2">Leaf</tissue>
    </source>
</reference>
<evidence type="ECO:0000256" key="1">
    <source>
        <dbReference type="SAM" id="MobiDB-lite"/>
    </source>
</evidence>
<dbReference type="Proteomes" id="UP001064489">
    <property type="component" value="Chromosome 3"/>
</dbReference>
<organism evidence="2 3">
    <name type="scientific">Acer negundo</name>
    <name type="common">Box elder</name>
    <dbReference type="NCBI Taxonomy" id="4023"/>
    <lineage>
        <taxon>Eukaryota</taxon>
        <taxon>Viridiplantae</taxon>
        <taxon>Streptophyta</taxon>
        <taxon>Embryophyta</taxon>
        <taxon>Tracheophyta</taxon>
        <taxon>Spermatophyta</taxon>
        <taxon>Magnoliopsida</taxon>
        <taxon>eudicotyledons</taxon>
        <taxon>Gunneridae</taxon>
        <taxon>Pentapetalae</taxon>
        <taxon>rosids</taxon>
        <taxon>malvids</taxon>
        <taxon>Sapindales</taxon>
        <taxon>Sapindaceae</taxon>
        <taxon>Hippocastanoideae</taxon>
        <taxon>Acereae</taxon>
        <taxon>Acer</taxon>
    </lineage>
</organism>
<dbReference type="EMBL" id="JAJSOW010000100">
    <property type="protein sequence ID" value="KAI9185328.1"/>
    <property type="molecule type" value="Genomic_DNA"/>
</dbReference>
<protein>
    <submittedName>
        <fullName evidence="2">Uncharacterized protein</fullName>
    </submittedName>
</protein>
<dbReference type="AlphaFoldDB" id="A0AAD5NWK5"/>
<reference evidence="2" key="1">
    <citation type="journal article" date="2022" name="Plant J.">
        <title>Strategies of tolerance reflected in two North American maple genomes.</title>
        <authorList>
            <person name="McEvoy S.L."/>
            <person name="Sezen U.U."/>
            <person name="Trouern-Trend A."/>
            <person name="McMahon S.M."/>
            <person name="Schaberg P.G."/>
            <person name="Yang J."/>
            <person name="Wegrzyn J.L."/>
            <person name="Swenson N.G."/>
        </authorList>
    </citation>
    <scope>NUCLEOTIDE SEQUENCE</scope>
    <source>
        <strain evidence="2">91603</strain>
    </source>
</reference>
<feature type="region of interest" description="Disordered" evidence="1">
    <location>
        <begin position="1"/>
        <end position="40"/>
    </location>
</feature>
<evidence type="ECO:0000313" key="2">
    <source>
        <dbReference type="EMBL" id="KAI9185328.1"/>
    </source>
</evidence>
<keyword evidence="3" id="KW-1185">Reference proteome</keyword>
<comment type="caution">
    <text evidence="2">The sequence shown here is derived from an EMBL/GenBank/DDBJ whole genome shotgun (WGS) entry which is preliminary data.</text>
</comment>
<evidence type="ECO:0000313" key="3">
    <source>
        <dbReference type="Proteomes" id="UP001064489"/>
    </source>
</evidence>
<feature type="compositionally biased region" description="Acidic residues" evidence="1">
    <location>
        <begin position="1"/>
        <end position="12"/>
    </location>
</feature>
<sequence length="80" mass="9406">MENDLEEEDSDSSEVAPRHKEQEPVESEVLKVQRSTHEKRLPIGARKDHLQWPSRNVSYMECKKDGRIEKNDFNWEIAGI</sequence>
<feature type="compositionally biased region" description="Basic and acidic residues" evidence="1">
    <location>
        <begin position="16"/>
        <end position="40"/>
    </location>
</feature>
<gene>
    <name evidence="2" type="ORF">LWI28_006216</name>
</gene>
<proteinExistence type="predicted"/>
<accession>A0AAD5NWK5</accession>